<dbReference type="GO" id="GO:0004803">
    <property type="term" value="F:transposase activity"/>
    <property type="evidence" value="ECO:0007669"/>
    <property type="project" value="InterPro"/>
</dbReference>
<dbReference type="RefSeq" id="WP_340329963.1">
    <property type="nucleotide sequence ID" value="NZ_JAZHOF010000004.1"/>
</dbReference>
<dbReference type="PANTHER" id="PTHR33055">
    <property type="entry name" value="TRANSPOSASE FOR INSERTION SEQUENCE ELEMENT IS1111A"/>
    <property type="match status" value="1"/>
</dbReference>
<sequence>MKIHPRFVGCDVCKHHLDIFEADGGRTRRIDNSDEAIAAWLAGLPARSDRHIVFEATGRYDRRLAAGLEARGVCFSRVNPARARDFARALGVMAKTDRIDARLLAAMGQALEPAQTPAREDARDALAGLHKRRDQLVAMRQKEKVRLAEASPRERASLERHLAWLDAEIAEVEAQRDALLRADPQLARPNRLLRSIPGIGPVAAATLLALLPELGTASPKAVAALAGLAPFNVDSGRFRGHRAIRGGRRRVRNALYMAAVAAWRSRTRLGAFAQALIDRGKPFKLAIIALARKILLTANAILRDEVPFHA</sequence>
<dbReference type="GO" id="GO:0006313">
    <property type="term" value="P:DNA transposition"/>
    <property type="evidence" value="ECO:0007669"/>
    <property type="project" value="InterPro"/>
</dbReference>
<comment type="caution">
    <text evidence="4">The sequence shown here is derived from an EMBL/GenBank/DDBJ whole genome shotgun (WGS) entry which is preliminary data.</text>
</comment>
<dbReference type="AlphaFoldDB" id="A0AAW9RS76"/>
<evidence type="ECO:0000313" key="4">
    <source>
        <dbReference type="EMBL" id="MEJ8572274.1"/>
    </source>
</evidence>
<name>A0AAW9RS76_9HYPH</name>
<dbReference type="InterPro" id="IPR002525">
    <property type="entry name" value="Transp_IS110-like_N"/>
</dbReference>
<dbReference type="Pfam" id="PF02371">
    <property type="entry name" value="Transposase_20"/>
    <property type="match status" value="1"/>
</dbReference>
<dbReference type="Pfam" id="PF01548">
    <property type="entry name" value="DEDD_Tnp_IS110"/>
    <property type="match status" value="1"/>
</dbReference>
<feature type="domain" description="Transposase IS116/IS110/IS902 C-terminal" evidence="3">
    <location>
        <begin position="191"/>
        <end position="271"/>
    </location>
</feature>
<feature type="coiled-coil region" evidence="1">
    <location>
        <begin position="155"/>
        <end position="182"/>
    </location>
</feature>
<proteinExistence type="predicted"/>
<evidence type="ECO:0000259" key="3">
    <source>
        <dbReference type="Pfam" id="PF02371"/>
    </source>
</evidence>
<organism evidence="4 5">
    <name type="scientific">Microbaculum marinum</name>
    <dbReference type="NCBI Taxonomy" id="1764581"/>
    <lineage>
        <taxon>Bacteria</taxon>
        <taxon>Pseudomonadati</taxon>
        <taxon>Pseudomonadota</taxon>
        <taxon>Alphaproteobacteria</taxon>
        <taxon>Hyphomicrobiales</taxon>
        <taxon>Tepidamorphaceae</taxon>
        <taxon>Microbaculum</taxon>
    </lineage>
</organism>
<feature type="domain" description="Transposase IS110-like N-terminal" evidence="2">
    <location>
        <begin position="8"/>
        <end position="148"/>
    </location>
</feature>
<dbReference type="InterPro" id="IPR003346">
    <property type="entry name" value="Transposase_20"/>
</dbReference>
<dbReference type="GO" id="GO:0003677">
    <property type="term" value="F:DNA binding"/>
    <property type="evidence" value="ECO:0007669"/>
    <property type="project" value="InterPro"/>
</dbReference>
<evidence type="ECO:0000256" key="1">
    <source>
        <dbReference type="SAM" id="Coils"/>
    </source>
</evidence>
<keyword evidence="1" id="KW-0175">Coiled coil</keyword>
<dbReference type="InterPro" id="IPR047650">
    <property type="entry name" value="Transpos_IS110"/>
</dbReference>
<reference evidence="4 5" key="1">
    <citation type="submission" date="2024-02" db="EMBL/GenBank/DDBJ databases">
        <title>Genome analysis and characterization of Microbaculum marinisediminis sp. nov., isolated from marine sediment.</title>
        <authorList>
            <person name="Du Z.-J."/>
            <person name="Ye Y.-Q."/>
            <person name="Zhang Z.-R."/>
            <person name="Yuan S.-M."/>
            <person name="Zhang X.-Y."/>
        </authorList>
    </citation>
    <scope>NUCLEOTIDE SEQUENCE [LARGE SCALE GENOMIC DNA]</scope>
    <source>
        <strain evidence="4 5">SDUM1044001</strain>
    </source>
</reference>
<evidence type="ECO:0000313" key="5">
    <source>
        <dbReference type="Proteomes" id="UP001378188"/>
    </source>
</evidence>
<dbReference type="EMBL" id="JAZHOF010000004">
    <property type="protein sequence ID" value="MEJ8572274.1"/>
    <property type="molecule type" value="Genomic_DNA"/>
</dbReference>
<dbReference type="Proteomes" id="UP001378188">
    <property type="component" value="Unassembled WGS sequence"/>
</dbReference>
<dbReference type="PANTHER" id="PTHR33055:SF13">
    <property type="entry name" value="TRANSPOSASE"/>
    <property type="match status" value="1"/>
</dbReference>
<accession>A0AAW9RS76</accession>
<evidence type="ECO:0000259" key="2">
    <source>
        <dbReference type="Pfam" id="PF01548"/>
    </source>
</evidence>
<keyword evidence="5" id="KW-1185">Reference proteome</keyword>
<protein>
    <submittedName>
        <fullName evidence="4">IS110 family transposase</fullName>
    </submittedName>
</protein>
<dbReference type="NCBIfam" id="NF033542">
    <property type="entry name" value="transpos_IS110"/>
    <property type="match status" value="1"/>
</dbReference>
<gene>
    <name evidence="4" type="ORF">V3328_12365</name>
</gene>